<dbReference type="GO" id="GO:0006281">
    <property type="term" value="P:DNA repair"/>
    <property type="evidence" value="ECO:0007669"/>
    <property type="project" value="UniProtKB-UniRule"/>
</dbReference>
<dbReference type="SUPFAM" id="SSF48371">
    <property type="entry name" value="ARM repeat"/>
    <property type="match status" value="2"/>
</dbReference>
<dbReference type="SMART" id="SM00698">
    <property type="entry name" value="MORN"/>
    <property type="match status" value="4"/>
</dbReference>
<keyword evidence="5" id="KW-0234">DNA repair</keyword>
<dbReference type="InterPro" id="IPR011989">
    <property type="entry name" value="ARM-like"/>
</dbReference>
<dbReference type="PANTHER" id="PTHR12891:SF0">
    <property type="entry name" value="MMS19 NUCLEOTIDE EXCISION REPAIR PROTEIN HOMOLOG"/>
    <property type="match status" value="1"/>
</dbReference>
<comment type="subcellular location">
    <subcellularLocation>
        <location evidence="5">Cytoplasm</location>
        <location evidence="5">Cytoskeleton</location>
        <location evidence="5">Spindle</location>
    </subcellularLocation>
    <subcellularLocation>
        <location evidence="1 5">Nucleus</location>
    </subcellularLocation>
</comment>
<evidence type="ECO:0000256" key="3">
    <source>
        <dbReference type="ARBA" id="ARBA00022737"/>
    </source>
</evidence>
<comment type="caution">
    <text evidence="8">The sequence shown here is derived from an EMBL/GenBank/DDBJ whole genome shotgun (WGS) entry which is preliminary data.</text>
</comment>
<feature type="domain" description="MMS19 N-terminal" evidence="7">
    <location>
        <begin position="45"/>
        <end position="305"/>
    </location>
</feature>
<dbReference type="GO" id="GO:0097361">
    <property type="term" value="C:cytosolic [4Fe-4S] assembly targeting complex"/>
    <property type="evidence" value="ECO:0007669"/>
    <property type="project" value="UniProtKB-UniRule"/>
</dbReference>
<keyword evidence="9" id="KW-1185">Reference proteome</keyword>
<name>A0A836FPL2_9HYME</name>
<accession>A0A836FPL2</accession>
<dbReference type="GO" id="GO:0051604">
    <property type="term" value="P:protein maturation"/>
    <property type="evidence" value="ECO:0007669"/>
    <property type="project" value="UniProtKB-UniRule"/>
</dbReference>
<comment type="function">
    <text evidence="5">Key component of the cytosolic iron-sulfur protein assembly (CIA) complex, a multiprotein complex that mediates the incorporation of iron-sulfur cluster into apoproteins specifically involved in DNA metabolism and genomic integrity. In the CIA complex, MMS19 acts as an adapter between early-acting CIA components and a subset of cellular target iron-sulfur proteins.</text>
</comment>
<evidence type="ECO:0000256" key="5">
    <source>
        <dbReference type="RuleBase" id="RU367072"/>
    </source>
</evidence>
<dbReference type="Gene3D" id="2.20.110.10">
    <property type="entry name" value="Histone H3 K4-specific methyltransferase SET7/9 N-terminal domain"/>
    <property type="match status" value="2"/>
</dbReference>
<comment type="similarity">
    <text evidence="2 5">Belongs to the MET18/MMS19 family.</text>
</comment>
<evidence type="ECO:0000256" key="2">
    <source>
        <dbReference type="ARBA" id="ARBA00009340"/>
    </source>
</evidence>
<dbReference type="PANTHER" id="PTHR12891">
    <property type="entry name" value="DNA REPAIR/TRANSCRIPTION PROTEIN MET18/MMS19"/>
    <property type="match status" value="1"/>
</dbReference>
<evidence type="ECO:0000259" key="6">
    <source>
        <dbReference type="Pfam" id="PF12460"/>
    </source>
</evidence>
<sequence length="1099" mass="125622">MDLSPNFDLKGQLDISLKDTTALSSLCRNIASEIESGSIKLYTFVEILGSYMTDQNVPTREKGVTALSSVLLQLPQDYLTESELYFITTFYCDRMKDHYSIIPSVLSGIQAIMNMIHLSQNALSSLLRVMFEHVQCQSQLLPERRKIYLVLKSLIENRLNDLKPMGPDLVYGIISSMDGERDPNNLMLLFNILPHFIKSFPLGHLIEEMFEVMACYFPVDFNPSGIENLNVTREDLAEKLAPCLCAIPEFADYCLPLIIDKSYSTLRVAKLDSLNLLRVSVQIFGLSKIESYLPDLWTTLKKEVIPGRDVEIRDTALQAITSLIKVISVDETVVKNFIDKIIVDVKSSLCYVQLSLYRPAQTLLETIAAINKTICVQILQIIIPLCIGQYSTKNSFNDKIALIETLNNLMKICSNYDLCFQDIPELLWTNIPQIYLDSLTVENIELKSKIFFGLTIQKAHLNDVQRSILYNAICNEIGTGCDKIQIICHTTIIDFATLYLEEIIMLVKERLLSNIDEMEIELLKRRIKALSAIAKIRGLGCIILPKIVTILTDTVNTGICITILLNIQKLIALKKSDYNIHQFLYKECHIIDKLILYETNIVDHKMLISNICQLIVRNLTIEEQRAIVAKYAGALDTEIPETDVAVIMNLFISLQKDIDLNLNNDMAENLYNLATSNCNLDIRQTSCKFLSVLLNKIKVSNLDRIVSYLENKINNNLSADNDIKLKRHTVNFQIWMTKALVMRGYAKSQYFLENLTLLLTHDEIGQFVGEQYQILVNKYEDILITENFCDVKIFYKQRVFEYLLRQNINFTSTMRQNYLIALVHLLEQMPEELLFLHLTELVPLLIESLSLSNEYLVLWTLMSFKLLLDTKHDVFSDNLQCVIPRLMQLSTHQIMDVRIAVLECLAHYANYPTILINPYKQTVLDKLGVIVDDRKRLVRKAAVNARTRWYLVGVAKNGAYKYDDGTKYIGDWNRRGLKHGAGLLVFVDGTRYDGAFQNGLCSGLGVIVFPDGAKYEGEFMQGWFHGHGVFWRADGMKFEGEFRGGRVWGLGLVTYADGSHGFPRNEGFFQDCRLVRRRRCPDIVQKAQKMSMMARAQCY</sequence>
<evidence type="ECO:0000259" key="7">
    <source>
        <dbReference type="Pfam" id="PF14500"/>
    </source>
</evidence>
<keyword evidence="5" id="KW-0963">Cytoplasm</keyword>
<dbReference type="GO" id="GO:0016226">
    <property type="term" value="P:iron-sulfur cluster assembly"/>
    <property type="evidence" value="ECO:0007669"/>
    <property type="project" value="UniProtKB-UniRule"/>
</dbReference>
<dbReference type="InterPro" id="IPR024687">
    <property type="entry name" value="MMS19_C"/>
</dbReference>
<evidence type="ECO:0000256" key="4">
    <source>
        <dbReference type="ARBA" id="ARBA00023242"/>
    </source>
</evidence>
<comment type="subunit">
    <text evidence="5">Component of the CIA complex.</text>
</comment>
<dbReference type="InterPro" id="IPR029240">
    <property type="entry name" value="MMS19_N"/>
</dbReference>
<dbReference type="GO" id="GO:0005819">
    <property type="term" value="C:spindle"/>
    <property type="evidence" value="ECO:0007669"/>
    <property type="project" value="UniProtKB-SubCell"/>
</dbReference>
<dbReference type="InterPro" id="IPR039920">
    <property type="entry name" value="MMS19"/>
</dbReference>
<reference evidence="8" key="1">
    <citation type="submission" date="2020-02" db="EMBL/GenBank/DDBJ databases">
        <title>Relaxed selection underlies rapid genomic changes in the transitions from sociality to social parasitism in ants.</title>
        <authorList>
            <person name="Bi X."/>
        </authorList>
    </citation>
    <scope>NUCLEOTIDE SEQUENCE</scope>
    <source>
        <strain evidence="8">BGI-DK2014c</strain>
        <tissue evidence="8">Whole body</tissue>
    </source>
</reference>
<dbReference type="Gene3D" id="1.25.10.10">
    <property type="entry name" value="Leucine-rich Repeat Variant"/>
    <property type="match status" value="1"/>
</dbReference>
<keyword evidence="5" id="KW-0227">DNA damage</keyword>
<protein>
    <recommendedName>
        <fullName evidence="5">MMS19 nucleotide excision repair protein</fullName>
    </recommendedName>
</protein>
<dbReference type="Pfam" id="PF12460">
    <property type="entry name" value="MMS19_C"/>
    <property type="match status" value="1"/>
</dbReference>
<feature type="non-terminal residue" evidence="8">
    <location>
        <position position="1099"/>
    </location>
</feature>
<keyword evidence="3" id="KW-0677">Repeat</keyword>
<dbReference type="GO" id="GO:0005634">
    <property type="term" value="C:nucleus"/>
    <property type="evidence" value="ECO:0007669"/>
    <property type="project" value="UniProtKB-SubCell"/>
</dbReference>
<dbReference type="Proteomes" id="UP000668214">
    <property type="component" value="Unassembled WGS sequence"/>
</dbReference>
<dbReference type="SUPFAM" id="SSF82185">
    <property type="entry name" value="Histone H3 K4-specific methyltransferase SET7/9 N-terminal domain"/>
    <property type="match status" value="1"/>
</dbReference>
<dbReference type="InterPro" id="IPR003409">
    <property type="entry name" value="MORN"/>
</dbReference>
<dbReference type="Pfam" id="PF02493">
    <property type="entry name" value="MORN"/>
    <property type="match status" value="4"/>
</dbReference>
<dbReference type="AlphaFoldDB" id="A0A836FPL2"/>
<organism evidence="8 9">
    <name type="scientific">Pseudoatta argentina</name>
    <dbReference type="NCBI Taxonomy" id="621737"/>
    <lineage>
        <taxon>Eukaryota</taxon>
        <taxon>Metazoa</taxon>
        <taxon>Ecdysozoa</taxon>
        <taxon>Arthropoda</taxon>
        <taxon>Hexapoda</taxon>
        <taxon>Insecta</taxon>
        <taxon>Pterygota</taxon>
        <taxon>Neoptera</taxon>
        <taxon>Endopterygota</taxon>
        <taxon>Hymenoptera</taxon>
        <taxon>Apocrita</taxon>
        <taxon>Aculeata</taxon>
        <taxon>Formicoidea</taxon>
        <taxon>Formicidae</taxon>
        <taxon>Myrmicinae</taxon>
        <taxon>Pseudoatta</taxon>
    </lineage>
</organism>
<evidence type="ECO:0000313" key="8">
    <source>
        <dbReference type="EMBL" id="KAG5323378.1"/>
    </source>
</evidence>
<keyword evidence="5" id="KW-0206">Cytoskeleton</keyword>
<evidence type="ECO:0000256" key="1">
    <source>
        <dbReference type="ARBA" id="ARBA00004123"/>
    </source>
</evidence>
<feature type="domain" description="MMS19 C-terminal" evidence="6">
    <location>
        <begin position="528"/>
        <end position="907"/>
    </location>
</feature>
<dbReference type="EMBL" id="JAANIA010000721">
    <property type="protein sequence ID" value="KAG5323378.1"/>
    <property type="molecule type" value="Genomic_DNA"/>
</dbReference>
<dbReference type="InterPro" id="IPR016024">
    <property type="entry name" value="ARM-type_fold"/>
</dbReference>
<feature type="non-terminal residue" evidence="8">
    <location>
        <position position="1"/>
    </location>
</feature>
<gene>
    <name evidence="8" type="primary">Mms19</name>
    <name evidence="8" type="ORF">G6Z78_0006478</name>
</gene>
<keyword evidence="4 5" id="KW-0539">Nucleus</keyword>
<proteinExistence type="inferred from homology"/>
<evidence type="ECO:0000313" key="9">
    <source>
        <dbReference type="Proteomes" id="UP000668214"/>
    </source>
</evidence>
<dbReference type="Pfam" id="PF14500">
    <property type="entry name" value="MMS19_N"/>
    <property type="match status" value="1"/>
</dbReference>